<dbReference type="InterPro" id="IPR038404">
    <property type="entry name" value="TRAP_DctP_sf"/>
</dbReference>
<sequence length="331" mass="36466">MDRFKAILLITSTCLTTTLYAKQQVVCVFDPIGKSGDAFALAKDYALEAKNWGADLSLKAYVDERVAAEDLKVGKCDGAIISGLRGRQFNKYTGSLDAVGALTNMKTAINAYKLLSSPMAAKNMVVGPYEIAGLGTIGPAYLFVNDRSINTLAKAAGKKIGVFKYDEAQPKLVQHVGGQAVSVDVTNAGAKFNNHEIDIVPAPIVAFKPFELYKGLGEKGAIVRFPLTQISANFIIRKDQFPAGFGQKSRTWVASQLNRTFGIIAKYESDIPSKYWMDIPKNEQLNYMKMMREARIQLTKAGIYDPKMMNFLKKVRCKENPSNFECALNDE</sequence>
<gene>
    <name evidence="1" type="ORF">J512_1928</name>
</gene>
<dbReference type="AlphaFoldDB" id="A0A009HRV4"/>
<evidence type="ECO:0000313" key="1">
    <source>
        <dbReference type="EMBL" id="EXB05725.1"/>
    </source>
</evidence>
<dbReference type="EMBL" id="JEWH01000021">
    <property type="protein sequence ID" value="EXB05725.1"/>
    <property type="molecule type" value="Genomic_DNA"/>
</dbReference>
<dbReference type="Gene3D" id="3.40.190.170">
    <property type="entry name" value="Bacterial extracellular solute-binding protein, family 7"/>
    <property type="match status" value="1"/>
</dbReference>
<organism evidence="1 2">
    <name type="scientific">Acinetobacter baumannii (strain 1295743)</name>
    <dbReference type="NCBI Taxonomy" id="1310613"/>
    <lineage>
        <taxon>Bacteria</taxon>
        <taxon>Pseudomonadati</taxon>
        <taxon>Pseudomonadota</taxon>
        <taxon>Gammaproteobacteria</taxon>
        <taxon>Moraxellales</taxon>
        <taxon>Moraxellaceae</taxon>
        <taxon>Acinetobacter</taxon>
        <taxon>Acinetobacter calcoaceticus/baumannii complex</taxon>
    </lineage>
</organism>
<dbReference type="InterPro" id="IPR045758">
    <property type="entry name" value="AdeT1/2"/>
</dbReference>
<dbReference type="Pfam" id="PF19582">
    <property type="entry name" value="AdeT1_2"/>
    <property type="match status" value="1"/>
</dbReference>
<reference evidence="1 2" key="1">
    <citation type="submission" date="2014-02" db="EMBL/GenBank/DDBJ databases">
        <title>Comparative genomics and transcriptomics to identify genetic mechanisms underlying the emergence of carbapenem resistant Acinetobacter baumannii (CRAb).</title>
        <authorList>
            <person name="Harris A.D."/>
            <person name="Johnson K.J."/>
            <person name="George J."/>
            <person name="Shefchek K."/>
            <person name="Daugherty S.C."/>
            <person name="Parankush S."/>
            <person name="Sadzewicz L."/>
            <person name="Tallon L."/>
            <person name="Sengamalay N."/>
            <person name="Hazen T.H."/>
            <person name="Rasko D.A."/>
        </authorList>
    </citation>
    <scope>NUCLEOTIDE SEQUENCE [LARGE SCALE GENOMIC DNA]</scope>
    <source>
        <strain evidence="1 2">1295743</strain>
    </source>
</reference>
<accession>A0A009HRV4</accession>
<protein>
    <submittedName>
        <fullName evidence="1">Putative rND type efflux pump</fullName>
    </submittedName>
</protein>
<dbReference type="GeneID" id="92893996"/>
<dbReference type="Proteomes" id="UP000020595">
    <property type="component" value="Unassembled WGS sequence"/>
</dbReference>
<proteinExistence type="predicted"/>
<comment type="caution">
    <text evidence="1">The sequence shown here is derived from an EMBL/GenBank/DDBJ whole genome shotgun (WGS) entry which is preliminary data.</text>
</comment>
<dbReference type="RefSeq" id="WP_000373596.1">
    <property type="nucleotide sequence ID" value="NZ_JEWH01000021.1"/>
</dbReference>
<name>A0A009HRV4_ACIB9</name>
<dbReference type="PATRIC" id="fig|1310613.3.peg.1849"/>
<evidence type="ECO:0000313" key="2">
    <source>
        <dbReference type="Proteomes" id="UP000020595"/>
    </source>
</evidence>